<dbReference type="InterPro" id="IPR036291">
    <property type="entry name" value="NAD(P)-bd_dom_sf"/>
</dbReference>
<comment type="caution">
    <text evidence="4">The sequence shown here is derived from an EMBL/GenBank/DDBJ whole genome shotgun (WGS) entry which is preliminary data.</text>
</comment>
<dbReference type="PRINTS" id="PR00080">
    <property type="entry name" value="SDRFAMILY"/>
</dbReference>
<dbReference type="SMART" id="SM00822">
    <property type="entry name" value="PKS_KR"/>
    <property type="match status" value="1"/>
</dbReference>
<dbReference type="Proteomes" id="UP000034588">
    <property type="component" value="Unassembled WGS sequence"/>
</dbReference>
<protein>
    <submittedName>
        <fullName evidence="4">3-oxoacyl-(Acyl-carrier-protein) reductase</fullName>
    </submittedName>
</protein>
<dbReference type="NCBIfam" id="NF009466">
    <property type="entry name" value="PRK12826.1-2"/>
    <property type="match status" value="1"/>
</dbReference>
<accession>A0A0G1YVI8</accession>
<gene>
    <name evidence="4" type="ORF">UY48_C0039G0006</name>
</gene>
<dbReference type="PANTHER" id="PTHR42879:SF2">
    <property type="entry name" value="3-OXOACYL-[ACYL-CARRIER-PROTEIN] REDUCTASE FABG"/>
    <property type="match status" value="1"/>
</dbReference>
<evidence type="ECO:0000256" key="2">
    <source>
        <dbReference type="ARBA" id="ARBA00023002"/>
    </source>
</evidence>
<evidence type="ECO:0000313" key="4">
    <source>
        <dbReference type="EMBL" id="KKW10379.1"/>
    </source>
</evidence>
<dbReference type="PRINTS" id="PR00081">
    <property type="entry name" value="GDHRDH"/>
</dbReference>
<evidence type="ECO:0000256" key="1">
    <source>
        <dbReference type="ARBA" id="ARBA00006484"/>
    </source>
</evidence>
<dbReference type="FunFam" id="3.40.50.720:FF:000173">
    <property type="entry name" value="3-oxoacyl-[acyl-carrier protein] reductase"/>
    <property type="match status" value="1"/>
</dbReference>
<dbReference type="InterPro" id="IPR050259">
    <property type="entry name" value="SDR"/>
</dbReference>
<dbReference type="InterPro" id="IPR020904">
    <property type="entry name" value="Sc_DH/Rdtase_CS"/>
</dbReference>
<dbReference type="PROSITE" id="PS00061">
    <property type="entry name" value="ADH_SHORT"/>
    <property type="match status" value="1"/>
</dbReference>
<dbReference type="PANTHER" id="PTHR42879">
    <property type="entry name" value="3-OXOACYL-(ACYL-CARRIER-PROTEIN) REDUCTASE"/>
    <property type="match status" value="1"/>
</dbReference>
<dbReference type="EMBL" id="LCQD01000039">
    <property type="protein sequence ID" value="KKW10379.1"/>
    <property type="molecule type" value="Genomic_DNA"/>
</dbReference>
<name>A0A0G1YVI8_9BACT</name>
<dbReference type="Gene3D" id="3.40.50.720">
    <property type="entry name" value="NAD(P)-binding Rossmann-like Domain"/>
    <property type="match status" value="1"/>
</dbReference>
<dbReference type="AlphaFoldDB" id="A0A0G1YVI8"/>
<comment type="similarity">
    <text evidence="1">Belongs to the short-chain dehydrogenases/reductases (SDR) family.</text>
</comment>
<dbReference type="GO" id="GO:0016491">
    <property type="term" value="F:oxidoreductase activity"/>
    <property type="evidence" value="ECO:0007669"/>
    <property type="project" value="UniProtKB-KW"/>
</dbReference>
<dbReference type="InterPro" id="IPR057326">
    <property type="entry name" value="KR_dom"/>
</dbReference>
<dbReference type="PATRIC" id="fig|1618448.3.peg.1027"/>
<proteinExistence type="inferred from homology"/>
<dbReference type="SUPFAM" id="SSF51735">
    <property type="entry name" value="NAD(P)-binding Rossmann-fold domains"/>
    <property type="match status" value="1"/>
</dbReference>
<sequence length="247" mass="26554">MKLLHGTTAMVTGSTRGIGLAIATEFAKNGATVILHGSKKSRYGLDALNMVKKYSPASSICFFDVANRKDVARECGRILRQHPKIDILVNNAGILASALLTSMTYTQWDRVIKTNLYGVFFVTKAVLPAMISHKYGRIINMSSIAATLGDWGMTNYGASKAGILGFTKSLSKEVARYTITVNAICPGLVDTGIMDNVSAEYVSKMLAKIPLRRKASAAEVAQLITFIASAKASYITGEAIHINGGWV</sequence>
<organism evidence="4 5">
    <name type="scientific">Candidatus Gottesmanbacteria bacterium GW2011_GWB1_49_7</name>
    <dbReference type="NCBI Taxonomy" id="1618448"/>
    <lineage>
        <taxon>Bacteria</taxon>
        <taxon>Candidatus Gottesmaniibacteriota</taxon>
    </lineage>
</organism>
<keyword evidence="2" id="KW-0560">Oxidoreductase</keyword>
<evidence type="ECO:0000259" key="3">
    <source>
        <dbReference type="SMART" id="SM00822"/>
    </source>
</evidence>
<evidence type="ECO:0000313" key="5">
    <source>
        <dbReference type="Proteomes" id="UP000034588"/>
    </source>
</evidence>
<reference evidence="4 5" key="1">
    <citation type="journal article" date="2015" name="Nature">
        <title>rRNA introns, odd ribosomes, and small enigmatic genomes across a large radiation of phyla.</title>
        <authorList>
            <person name="Brown C.T."/>
            <person name="Hug L.A."/>
            <person name="Thomas B.C."/>
            <person name="Sharon I."/>
            <person name="Castelle C.J."/>
            <person name="Singh A."/>
            <person name="Wilkins M.J."/>
            <person name="Williams K.H."/>
            <person name="Banfield J.F."/>
        </authorList>
    </citation>
    <scope>NUCLEOTIDE SEQUENCE [LARGE SCALE GENOMIC DNA]</scope>
</reference>
<dbReference type="InterPro" id="IPR002347">
    <property type="entry name" value="SDR_fam"/>
</dbReference>
<feature type="domain" description="Ketoreductase" evidence="3">
    <location>
        <begin position="7"/>
        <end position="187"/>
    </location>
</feature>
<dbReference type="GO" id="GO:0032787">
    <property type="term" value="P:monocarboxylic acid metabolic process"/>
    <property type="evidence" value="ECO:0007669"/>
    <property type="project" value="UniProtKB-ARBA"/>
</dbReference>
<dbReference type="Pfam" id="PF13561">
    <property type="entry name" value="adh_short_C2"/>
    <property type="match status" value="1"/>
</dbReference>